<dbReference type="OrthoDB" id="7446256at2"/>
<feature type="transmembrane region" description="Helical" evidence="1">
    <location>
        <begin position="224"/>
        <end position="252"/>
    </location>
</feature>
<keyword evidence="1" id="KW-1133">Transmembrane helix</keyword>
<keyword evidence="3" id="KW-1185">Reference proteome</keyword>
<sequence>MAESCLNCGKSIEENYCGNCGQKRFSRIDRKYIFSELENTVLQTNKGFLFSVKSILKNPGKTAKEFINGSRINHYKPILLAFLLSGISAFISFQIVGLKEIMELYYLEQNLNSPLMIDILSFTSSYNSLIMLSFIPFLALLTKIGFRKCGQNYYEHIVINSYILSVYTIVNIIVIYPIMLFLNDDPGLIIQVSSLSMFTIPVIMVWFFKGFYEQKSLKSIISRVLIVMLLGFVAFIILMILSIIAGFVFALLKGGPEALEYIKPQ</sequence>
<keyword evidence="1" id="KW-0812">Transmembrane</keyword>
<dbReference type="KEGG" id="zpr:ZPR_2482"/>
<dbReference type="HOGENOM" id="CLU_046825_3_0_10"/>
<dbReference type="STRING" id="655815.ZPR_2482"/>
<feature type="transmembrane region" description="Helical" evidence="1">
    <location>
        <begin position="78"/>
        <end position="96"/>
    </location>
</feature>
<evidence type="ECO:0000313" key="3">
    <source>
        <dbReference type="Proteomes" id="UP000001654"/>
    </source>
</evidence>
<feature type="transmembrane region" description="Helical" evidence="1">
    <location>
        <begin position="188"/>
        <end position="212"/>
    </location>
</feature>
<reference evidence="2 3" key="1">
    <citation type="journal article" date="2010" name="BMC Genomics">
        <title>The complete genome of Zunongwangia profunda SM-A87 reveals its adaptation to the deep-sea environment and ecological role in sedimentary organic nitrogen degradation.</title>
        <authorList>
            <person name="Qin Q.L."/>
            <person name="Zhang X.Y."/>
            <person name="Wang X.M."/>
            <person name="Liu G.M."/>
            <person name="Chen X.L."/>
            <person name="Xie B.B."/>
            <person name="Dang H.Y."/>
            <person name="Zhou B.C."/>
            <person name="Yu J."/>
            <person name="Zhang Y.Z."/>
        </authorList>
    </citation>
    <scope>NUCLEOTIDE SEQUENCE [LARGE SCALE GENOMIC DNA]</scope>
    <source>
        <strain evidence="3">DSM 18752 / CCTCC AB 206139 / SM-A87</strain>
    </source>
</reference>
<feature type="transmembrane region" description="Helical" evidence="1">
    <location>
        <begin position="116"/>
        <end position="141"/>
    </location>
</feature>
<keyword evidence="1" id="KW-0472">Membrane</keyword>
<evidence type="ECO:0000313" key="2">
    <source>
        <dbReference type="EMBL" id="ADF52806.1"/>
    </source>
</evidence>
<gene>
    <name evidence="2" type="ordered locus">ZPR_2482</name>
</gene>
<proteinExistence type="predicted"/>
<feature type="transmembrane region" description="Helical" evidence="1">
    <location>
        <begin position="162"/>
        <end position="182"/>
    </location>
</feature>
<name>D5BE47_ZUNPS</name>
<accession>D5BE47</accession>
<evidence type="ECO:0000256" key="1">
    <source>
        <dbReference type="SAM" id="Phobius"/>
    </source>
</evidence>
<dbReference type="AlphaFoldDB" id="D5BE47"/>
<dbReference type="EMBL" id="CP001650">
    <property type="protein sequence ID" value="ADF52806.1"/>
    <property type="molecule type" value="Genomic_DNA"/>
</dbReference>
<organism evidence="2 3">
    <name type="scientific">Zunongwangia profunda (strain DSM 18752 / CCTCC AB 206139 / SM-A87)</name>
    <name type="common">Wangia profunda</name>
    <dbReference type="NCBI Taxonomy" id="655815"/>
    <lineage>
        <taxon>Bacteria</taxon>
        <taxon>Pseudomonadati</taxon>
        <taxon>Bacteroidota</taxon>
        <taxon>Flavobacteriia</taxon>
        <taxon>Flavobacteriales</taxon>
        <taxon>Flavobacteriaceae</taxon>
        <taxon>Zunongwangia</taxon>
    </lineage>
</organism>
<dbReference type="eggNOG" id="ENOG502ZBY1">
    <property type="taxonomic scope" value="Bacteria"/>
</dbReference>
<dbReference type="Proteomes" id="UP000001654">
    <property type="component" value="Chromosome"/>
</dbReference>
<protein>
    <submittedName>
        <fullName evidence="2">Membrane protein</fullName>
    </submittedName>
</protein>